<accession>A0A1G1WIC5</accession>
<name>A0A1G1WIC5_9BACT</name>
<evidence type="ECO:0000313" key="1">
    <source>
        <dbReference type="EMBL" id="OGY27351.1"/>
    </source>
</evidence>
<protein>
    <recommendedName>
        <fullName evidence="3">50S ribosomal protein L29</fullName>
    </recommendedName>
</protein>
<dbReference type="AlphaFoldDB" id="A0A1G1WIC5"/>
<dbReference type="EMBL" id="MHCU01000040">
    <property type="protein sequence ID" value="OGY27351.1"/>
    <property type="molecule type" value="Genomic_DNA"/>
</dbReference>
<gene>
    <name evidence="1" type="ORF">A2Z42_01610</name>
</gene>
<reference evidence="1 2" key="1">
    <citation type="journal article" date="2016" name="Nat. Commun.">
        <title>Thousands of microbial genomes shed light on interconnected biogeochemical processes in an aquifer system.</title>
        <authorList>
            <person name="Anantharaman K."/>
            <person name="Brown C.T."/>
            <person name="Hug L.A."/>
            <person name="Sharon I."/>
            <person name="Castelle C.J."/>
            <person name="Probst A.J."/>
            <person name="Thomas B.C."/>
            <person name="Singh A."/>
            <person name="Wilkins M.J."/>
            <person name="Karaoz U."/>
            <person name="Brodie E.L."/>
            <person name="Williams K.H."/>
            <person name="Hubbard S.S."/>
            <person name="Banfield J.F."/>
        </authorList>
    </citation>
    <scope>NUCLEOTIDE SEQUENCE [LARGE SCALE GENOMIC DNA]</scope>
</reference>
<organism evidence="1 2">
    <name type="scientific">Candidatus Woykebacteria bacterium RBG_19FT_COMBO_43_10</name>
    <dbReference type="NCBI Taxonomy" id="1802598"/>
    <lineage>
        <taxon>Bacteria</taxon>
        <taxon>Candidatus Woykeibacteriota</taxon>
    </lineage>
</organism>
<comment type="caution">
    <text evidence="1">The sequence shown here is derived from an EMBL/GenBank/DDBJ whole genome shotgun (WGS) entry which is preliminary data.</text>
</comment>
<evidence type="ECO:0008006" key="3">
    <source>
        <dbReference type="Google" id="ProtNLM"/>
    </source>
</evidence>
<sequence length="86" mass="10216">MQLPDSLDETKRLIKANREEFRIIEAKLISGKIHPRSPKWRRLEQRKAKLFDHLQGLATHEMELVRLKRIPFSPLDPRQVQVPIAR</sequence>
<evidence type="ECO:0000313" key="2">
    <source>
        <dbReference type="Proteomes" id="UP000176645"/>
    </source>
</evidence>
<dbReference type="Proteomes" id="UP000176645">
    <property type="component" value="Unassembled WGS sequence"/>
</dbReference>
<proteinExistence type="predicted"/>